<dbReference type="EMBL" id="MDZA01000055">
    <property type="protein sequence ID" value="OGX91499.1"/>
    <property type="molecule type" value="Genomic_DNA"/>
</dbReference>
<evidence type="ECO:0000313" key="2">
    <source>
        <dbReference type="Proteomes" id="UP000177506"/>
    </source>
</evidence>
<gene>
    <name evidence="1" type="ORF">BEN49_04820</name>
</gene>
<accession>A0A1G1TKT4</accession>
<dbReference type="Gene3D" id="3.40.50.300">
    <property type="entry name" value="P-loop containing nucleotide triphosphate hydrolases"/>
    <property type="match status" value="1"/>
</dbReference>
<dbReference type="InterPro" id="IPR008868">
    <property type="entry name" value="TniB"/>
</dbReference>
<organism evidence="1 2">
    <name type="scientific">Hymenobacter coccineus</name>
    <dbReference type="NCBI Taxonomy" id="1908235"/>
    <lineage>
        <taxon>Bacteria</taxon>
        <taxon>Pseudomonadati</taxon>
        <taxon>Bacteroidota</taxon>
        <taxon>Cytophagia</taxon>
        <taxon>Cytophagales</taxon>
        <taxon>Hymenobacteraceae</taxon>
        <taxon>Hymenobacter</taxon>
    </lineage>
</organism>
<dbReference type="Proteomes" id="UP000177506">
    <property type="component" value="Unassembled WGS sequence"/>
</dbReference>
<reference evidence="1 2" key="1">
    <citation type="submission" date="2016-08" db="EMBL/GenBank/DDBJ databases">
        <title>Hymenobacter coccineus sp. nov., Hymenobacter lapidarius sp. nov. and Hymenobacter glacialis sp. nov., isolated from Antarctic soil.</title>
        <authorList>
            <person name="Sedlacek I."/>
            <person name="Kralova S."/>
            <person name="Kyrova K."/>
            <person name="Maslanova I."/>
            <person name="Stankova E."/>
            <person name="Vrbovska V."/>
            <person name="Nemec M."/>
            <person name="Bartak M."/>
            <person name="Svec P."/>
            <person name="Busse H.-J."/>
            <person name="Pantucek R."/>
        </authorList>
    </citation>
    <scope>NUCLEOTIDE SEQUENCE [LARGE SCALE GENOMIC DNA]</scope>
    <source>
        <strain evidence="1 2">CCM 8649</strain>
    </source>
</reference>
<dbReference type="Pfam" id="PF05621">
    <property type="entry name" value="TniB"/>
    <property type="match status" value="1"/>
</dbReference>
<keyword evidence="2" id="KW-1185">Reference proteome</keyword>
<name>A0A1G1TKT4_9BACT</name>
<comment type="caution">
    <text evidence="1">The sequence shown here is derived from an EMBL/GenBank/DDBJ whole genome shotgun (WGS) entry which is preliminary data.</text>
</comment>
<dbReference type="OrthoDB" id="14765at2"/>
<dbReference type="InterPro" id="IPR027417">
    <property type="entry name" value="P-loop_NTPase"/>
</dbReference>
<dbReference type="AlphaFoldDB" id="A0A1G1TKT4"/>
<sequence length="299" mass="34367">MTPHLHPDIAKLLELPDRERQRAVLATKWIPYTRARHIAGKMDDLLHHPASHRMPNLLVVGDTNNGKSLILQRFADAHVPFDREEDGRLVWPVFYIQAPPEPDERRFYNLILDRVGTPYRLADRVDKKQQQVLHILRLLEVKLLVIDEIQHVLAGNQAKQRLFLNVLKYLSNELMIPLVCAGLRTAFNAIQHDEQLANRFEPVALPRWTMGEEYLRLLLSFERLLPLRKPSGLSEEALAYKLLSMSEGTIGDLSKLLKRAAIAAIQGKTECITLALLNRLDYTVPSERMKFHKHLPIST</sequence>
<dbReference type="RefSeq" id="WP_070741379.1">
    <property type="nucleotide sequence ID" value="NZ_MDZA01000055.1"/>
</dbReference>
<protein>
    <submittedName>
        <fullName evidence="1">AAA family ATPase</fullName>
    </submittedName>
</protein>
<dbReference type="SUPFAM" id="SSF52540">
    <property type="entry name" value="P-loop containing nucleoside triphosphate hydrolases"/>
    <property type="match status" value="1"/>
</dbReference>
<evidence type="ECO:0000313" key="1">
    <source>
        <dbReference type="EMBL" id="OGX91499.1"/>
    </source>
</evidence>
<proteinExistence type="predicted"/>